<reference evidence="6 7" key="2">
    <citation type="submission" date="2020-03" db="EMBL/GenBank/DDBJ databases">
        <authorList>
            <person name="Ichikawa N."/>
            <person name="Kimura A."/>
            <person name="Kitahashi Y."/>
            <person name="Uohara A."/>
        </authorList>
    </citation>
    <scope>NUCLEOTIDE SEQUENCE [LARGE SCALE GENOMIC DNA]</scope>
    <source>
        <strain evidence="6 7">NBRC 107702</strain>
    </source>
</reference>
<dbReference type="SMART" id="SM00606">
    <property type="entry name" value="CBD_IV"/>
    <property type="match status" value="1"/>
</dbReference>
<dbReference type="InterPro" id="IPR008979">
    <property type="entry name" value="Galactose-bd-like_sf"/>
</dbReference>
<dbReference type="Gene3D" id="2.120.10.30">
    <property type="entry name" value="TolB, C-terminal domain"/>
    <property type="match status" value="1"/>
</dbReference>
<dbReference type="PROSITE" id="PS50022">
    <property type="entry name" value="FA58C_3"/>
    <property type="match status" value="2"/>
</dbReference>
<dbReference type="Pfam" id="PF00754">
    <property type="entry name" value="F5_F8_type_C"/>
    <property type="match status" value="2"/>
</dbReference>
<dbReference type="Gene3D" id="3.40.50.880">
    <property type="match status" value="1"/>
</dbReference>
<dbReference type="SMART" id="SM00231">
    <property type="entry name" value="FA58C"/>
    <property type="match status" value="2"/>
</dbReference>
<dbReference type="SUPFAM" id="SSF49785">
    <property type="entry name" value="Galactose-binding domain-like"/>
    <property type="match status" value="3"/>
</dbReference>
<dbReference type="Pfam" id="PF06283">
    <property type="entry name" value="ThuA"/>
    <property type="match status" value="1"/>
</dbReference>
<evidence type="ECO:0000259" key="5">
    <source>
        <dbReference type="PROSITE" id="PS51175"/>
    </source>
</evidence>
<dbReference type="PANTHER" id="PTHR40469:SF2">
    <property type="entry name" value="GALACTOSE-BINDING DOMAIN-LIKE SUPERFAMILY PROTEIN"/>
    <property type="match status" value="1"/>
</dbReference>
<evidence type="ECO:0000256" key="2">
    <source>
        <dbReference type="SAM" id="SignalP"/>
    </source>
</evidence>
<protein>
    <recommendedName>
        <fullName evidence="8">Glycosyl hydrolase</fullName>
    </recommendedName>
</protein>
<dbReference type="InterPro" id="IPR005084">
    <property type="entry name" value="CBM6"/>
</dbReference>
<dbReference type="InterPro" id="IPR029010">
    <property type="entry name" value="ThuA-like"/>
</dbReference>
<feature type="domain" description="PKD" evidence="4">
    <location>
        <begin position="733"/>
        <end position="814"/>
    </location>
</feature>
<dbReference type="CDD" id="cd04084">
    <property type="entry name" value="CBM6_xylanase-like"/>
    <property type="match status" value="1"/>
</dbReference>
<dbReference type="InterPro" id="IPR022409">
    <property type="entry name" value="PKD/Chitinase_dom"/>
</dbReference>
<dbReference type="EMBL" id="AP022870">
    <property type="protein sequence ID" value="BCB77706.1"/>
    <property type="molecule type" value="Genomic_DNA"/>
</dbReference>
<dbReference type="Pfam" id="PF07995">
    <property type="entry name" value="GSDH"/>
    <property type="match status" value="1"/>
</dbReference>
<sequence length="1507" mass="159747">MSWRDRRTPVCKSYDRKRDPIMFRRLALCVAMVMAAVGFNAVPAQAAADFNVLIFSKTAGFRHDSIPTGIAAIQQLGAQNNFTVEATEDAAQFNATNLARFQAVIWLSTTADVLNAAQQTAFENYIRGGGGYAGIHAASDTEYDWPWYGNLVGAYFASHPANQNATVRIEDTTHPSTAGLPVAWNRLDEWYNYRTNPRSQVHVLATLDESTYTGGSMGGDHPIAWCRGYDGGRSWYTGMGHTTESYAEANFRTHLLGGIRYAAQGTGNCSTGQPPQAGYNQVTLAKGVAETGEPMGLTVLPNRGVLHTSRDGTIRYTDVAGNTKIALTIPVYTSDEEGLQSIKADPNFASNRWVYVYYSPPLSTPGGGAPATGTPAQFAPFNGFTKLARYTVNADFTLDPASAVTVLDVPASRGMCCHVGGDIDFDAAGNLYLSTGDDTNPFDSSGYTPIDERADRNPAFDAQRTSGNSNDLRGKVLRIRPGATGGYSIPAGNMFAPGTANTRPEIYAMGFRNPFRMSVDKATGTVYLGDYGPDAGTASPTRGPSGTVSFERITQPGFYGWPYCSNRNAPYVDFTFPSGPSGAAFNCAGGPVNNSPNNTGITQLPPSQAAWLPYGGGTDRPELCCGSLSPMGGPVYNYNPSLASDVKFPASMDGKVFLGEFGRRWIKAATVTPTGGVGAIDAFPAYTGTQVMDMEFGPDGALYVLDYGTGWFGGDANSGVYRIEYNTGGGRAPIALASATPISGNAPLTVQFSSAGSSDPDGDPITYAWDFTTNGSTDSTAANPAFTYTSNGEFTATLTVRDSTGRSATSSVVIGVGRPSVTLNQPLNGRLFNFGDAIPFQVTVTDPNAPTIDCSRVRVNYILGHDSHGHGMSNATGCSGTIQTTVDGEHDANANIFGVMVAEYTPVGSTTPVASPQTVMQPRARQAEHFSAQQGTTTVAKPSAQGGNAVGFIENGDWISFTPYNLSGATSFTARVASAGVGGTISLRTGSATGPVVGTATVGSTGGWETWADVTGTITPPAGTQNLFLVFTGAATGSLFDIDSFTIGSGTTPPQSGNLALNKPATASSVQTAEFPASNAVDASATTRWSSAFADPQWIQVDLGQTYNIDRVRLVWEAAYGSAYQIQTSPNGTTWTTVRSVTGGNGGEDDNTGLGASGRYVRINGTARGTAWGYSLFTFEVFGGGGQPQPPVATNVALNKPATASSVEAPEFPASLAVDGSATTRWASAFSDPQWIQVDLGQTYNIDRVRLVWEAAYGSAYQIQTSPNGTTWTTVRSVTGGNGGEDDNTALAASGRYVRINGTARGTGWGTHCSRSRYTAAELPRSTDAVAFGRRRPRVWLARLGPGPQVAQQLGLAGQDLGEDPPRNREQLRHLGADERVVHRRTVPPGDHQVGPAQHRQLLRQVRRLDAHLGQQLGDRVLPDRQQLEHPDPGRMPQRFEELGLDLVQRRAHETTPPGDTLRVRSSAGDTARYGIALSYLMTCQLSQLVRRVAWYAPSDAAAGPDR</sequence>
<dbReference type="Gene3D" id="2.60.40.10">
    <property type="entry name" value="Immunoglobulins"/>
    <property type="match status" value="1"/>
</dbReference>
<dbReference type="CDD" id="cd00146">
    <property type="entry name" value="PKD"/>
    <property type="match status" value="1"/>
</dbReference>
<feature type="domain" description="F5/8 type C" evidence="3">
    <location>
        <begin position="1185"/>
        <end position="1300"/>
    </location>
</feature>
<dbReference type="Pfam" id="PF03422">
    <property type="entry name" value="CBM_6"/>
    <property type="match status" value="1"/>
</dbReference>
<name>A0A6F8XV50_9ACTN</name>
<accession>A0A6F8XV50</accession>
<evidence type="ECO:0000313" key="6">
    <source>
        <dbReference type="EMBL" id="BCB77706.1"/>
    </source>
</evidence>
<evidence type="ECO:0008006" key="8">
    <source>
        <dbReference type="Google" id="ProtNLM"/>
    </source>
</evidence>
<feature type="signal peptide" evidence="2">
    <location>
        <begin position="1"/>
        <end position="46"/>
    </location>
</feature>
<dbReference type="InterPro" id="IPR013783">
    <property type="entry name" value="Ig-like_fold"/>
</dbReference>
<feature type="chain" id="PRO_5026334155" description="Glycosyl hydrolase" evidence="2">
    <location>
        <begin position="47"/>
        <end position="1507"/>
    </location>
</feature>
<dbReference type="Pfam" id="PF18911">
    <property type="entry name" value="PKD_4"/>
    <property type="match status" value="1"/>
</dbReference>
<dbReference type="KEGG" id="pfla:Pflav_041160"/>
<dbReference type="PANTHER" id="PTHR40469">
    <property type="entry name" value="SECRETED GLYCOSYL HYDROLASE"/>
    <property type="match status" value="1"/>
</dbReference>
<dbReference type="InterPro" id="IPR006584">
    <property type="entry name" value="Cellulose-bd_IV"/>
</dbReference>
<dbReference type="PROSITE" id="PS50093">
    <property type="entry name" value="PKD"/>
    <property type="match status" value="1"/>
</dbReference>
<evidence type="ECO:0000259" key="4">
    <source>
        <dbReference type="PROSITE" id="PS50093"/>
    </source>
</evidence>
<dbReference type="SUPFAM" id="SSF50952">
    <property type="entry name" value="Soluble quinoprotein glucose dehydrogenase"/>
    <property type="match status" value="1"/>
</dbReference>
<gene>
    <name evidence="6" type="ORF">Pflav_041160</name>
</gene>
<dbReference type="GO" id="GO:0030246">
    <property type="term" value="F:carbohydrate binding"/>
    <property type="evidence" value="ECO:0007669"/>
    <property type="project" value="InterPro"/>
</dbReference>
<dbReference type="InterPro" id="IPR029062">
    <property type="entry name" value="Class_I_gatase-like"/>
</dbReference>
<dbReference type="InterPro" id="IPR012938">
    <property type="entry name" value="Glc/Sorbosone_DH"/>
</dbReference>
<dbReference type="SUPFAM" id="SSF52317">
    <property type="entry name" value="Class I glutamine amidotransferase-like"/>
    <property type="match status" value="1"/>
</dbReference>
<reference evidence="6 7" key="1">
    <citation type="submission" date="2020-03" db="EMBL/GenBank/DDBJ databases">
        <title>Whole genome shotgun sequence of Phytohabitans flavus NBRC 107702.</title>
        <authorList>
            <person name="Komaki H."/>
            <person name="Tamura T."/>
        </authorList>
    </citation>
    <scope>NUCLEOTIDE SEQUENCE [LARGE SCALE GENOMIC DNA]</scope>
    <source>
        <strain evidence="6 7">NBRC 107702</strain>
    </source>
</reference>
<evidence type="ECO:0000259" key="3">
    <source>
        <dbReference type="PROSITE" id="PS50022"/>
    </source>
</evidence>
<dbReference type="SUPFAM" id="SSF49299">
    <property type="entry name" value="PKD domain"/>
    <property type="match status" value="1"/>
</dbReference>
<dbReference type="PROSITE" id="PS51175">
    <property type="entry name" value="CBM6"/>
    <property type="match status" value="1"/>
</dbReference>
<dbReference type="Proteomes" id="UP000502508">
    <property type="component" value="Chromosome"/>
</dbReference>
<dbReference type="InterPro" id="IPR035986">
    <property type="entry name" value="PKD_dom_sf"/>
</dbReference>
<keyword evidence="1 2" id="KW-0732">Signal</keyword>
<dbReference type="InterPro" id="IPR011041">
    <property type="entry name" value="Quinoprot_gluc/sorb_DH_b-prop"/>
</dbReference>
<evidence type="ECO:0000313" key="7">
    <source>
        <dbReference type="Proteomes" id="UP000502508"/>
    </source>
</evidence>
<organism evidence="6 7">
    <name type="scientific">Phytohabitans flavus</name>
    <dbReference type="NCBI Taxonomy" id="1076124"/>
    <lineage>
        <taxon>Bacteria</taxon>
        <taxon>Bacillati</taxon>
        <taxon>Actinomycetota</taxon>
        <taxon>Actinomycetes</taxon>
        <taxon>Micromonosporales</taxon>
        <taxon>Micromonosporaceae</taxon>
    </lineage>
</organism>
<dbReference type="SMART" id="SM00089">
    <property type="entry name" value="PKD"/>
    <property type="match status" value="1"/>
</dbReference>
<proteinExistence type="predicted"/>
<evidence type="ECO:0000256" key="1">
    <source>
        <dbReference type="ARBA" id="ARBA00022729"/>
    </source>
</evidence>
<dbReference type="InterPro" id="IPR011042">
    <property type="entry name" value="6-blade_b-propeller_TolB-like"/>
</dbReference>
<feature type="domain" description="CBM6" evidence="5">
    <location>
        <begin position="923"/>
        <end position="1048"/>
    </location>
</feature>
<keyword evidence="7" id="KW-1185">Reference proteome</keyword>
<dbReference type="InterPro" id="IPR000601">
    <property type="entry name" value="PKD_dom"/>
</dbReference>
<dbReference type="GO" id="GO:0005975">
    <property type="term" value="P:carbohydrate metabolic process"/>
    <property type="evidence" value="ECO:0007669"/>
    <property type="project" value="UniProtKB-ARBA"/>
</dbReference>
<feature type="domain" description="F5/8 type C" evidence="3">
    <location>
        <begin position="1047"/>
        <end position="1184"/>
    </location>
</feature>
<dbReference type="Gene3D" id="2.60.120.260">
    <property type="entry name" value="Galactose-binding domain-like"/>
    <property type="match status" value="3"/>
</dbReference>
<dbReference type="InterPro" id="IPR000421">
    <property type="entry name" value="FA58C"/>
</dbReference>